<dbReference type="Proteomes" id="UP000217790">
    <property type="component" value="Unassembled WGS sequence"/>
</dbReference>
<dbReference type="EMBL" id="KZ293708">
    <property type="protein sequence ID" value="PBK83270.1"/>
    <property type="molecule type" value="Genomic_DNA"/>
</dbReference>
<keyword evidence="2" id="KW-1185">Reference proteome</keyword>
<dbReference type="STRING" id="47427.A0A2H3CN43"/>
<name>A0A2H3CN43_ARMGA</name>
<protein>
    <submittedName>
        <fullName evidence="1">Uncharacterized protein</fullName>
    </submittedName>
</protein>
<organism evidence="1 2">
    <name type="scientific">Armillaria gallica</name>
    <name type="common">Bulbous honey fungus</name>
    <name type="synonym">Armillaria bulbosa</name>
    <dbReference type="NCBI Taxonomy" id="47427"/>
    <lineage>
        <taxon>Eukaryota</taxon>
        <taxon>Fungi</taxon>
        <taxon>Dikarya</taxon>
        <taxon>Basidiomycota</taxon>
        <taxon>Agaricomycotina</taxon>
        <taxon>Agaricomycetes</taxon>
        <taxon>Agaricomycetidae</taxon>
        <taxon>Agaricales</taxon>
        <taxon>Marasmiineae</taxon>
        <taxon>Physalacriaceae</taxon>
        <taxon>Armillaria</taxon>
    </lineage>
</organism>
<dbReference type="OMA" id="HEWGCKA"/>
<gene>
    <name evidence="1" type="ORF">ARMGADRAFT_880534</name>
</gene>
<feature type="non-terminal residue" evidence="1">
    <location>
        <position position="60"/>
    </location>
</feature>
<evidence type="ECO:0000313" key="2">
    <source>
        <dbReference type="Proteomes" id="UP000217790"/>
    </source>
</evidence>
<proteinExistence type="predicted"/>
<accession>A0A2H3CN43</accession>
<evidence type="ECO:0000313" key="1">
    <source>
        <dbReference type="EMBL" id="PBK83270.1"/>
    </source>
</evidence>
<reference evidence="2" key="1">
    <citation type="journal article" date="2017" name="Nat. Ecol. Evol.">
        <title>Genome expansion and lineage-specific genetic innovations in the forest pathogenic fungi Armillaria.</title>
        <authorList>
            <person name="Sipos G."/>
            <person name="Prasanna A.N."/>
            <person name="Walter M.C."/>
            <person name="O'Connor E."/>
            <person name="Balint B."/>
            <person name="Krizsan K."/>
            <person name="Kiss B."/>
            <person name="Hess J."/>
            <person name="Varga T."/>
            <person name="Slot J."/>
            <person name="Riley R."/>
            <person name="Boka B."/>
            <person name="Rigling D."/>
            <person name="Barry K."/>
            <person name="Lee J."/>
            <person name="Mihaltcheva S."/>
            <person name="LaButti K."/>
            <person name="Lipzen A."/>
            <person name="Waldron R."/>
            <person name="Moloney N.M."/>
            <person name="Sperisen C."/>
            <person name="Kredics L."/>
            <person name="Vagvoelgyi C."/>
            <person name="Patrignani A."/>
            <person name="Fitzpatrick D."/>
            <person name="Nagy I."/>
            <person name="Doyle S."/>
            <person name="Anderson J.B."/>
            <person name="Grigoriev I.V."/>
            <person name="Gueldener U."/>
            <person name="Muensterkoetter M."/>
            <person name="Nagy L.G."/>
        </authorList>
    </citation>
    <scope>NUCLEOTIDE SEQUENCE [LARGE SCALE GENOMIC DNA]</scope>
    <source>
        <strain evidence="2">Ar21-2</strain>
    </source>
</reference>
<sequence length="60" mass="7103">GHTSYEVFHESKPDLQHIHQWGCKVWVHVEDGLKLEGHAHEGQWLGLDQESNRHQIYYPD</sequence>
<dbReference type="OrthoDB" id="2640446at2759"/>
<dbReference type="InParanoid" id="A0A2H3CN43"/>
<feature type="non-terminal residue" evidence="1">
    <location>
        <position position="1"/>
    </location>
</feature>
<dbReference type="AlphaFoldDB" id="A0A2H3CN43"/>